<dbReference type="Proteomes" id="UP000184188">
    <property type="component" value="Unassembled WGS sequence"/>
</dbReference>
<organism evidence="2 3">
    <name type="scientific">Penicilliopsis zonata CBS 506.65</name>
    <dbReference type="NCBI Taxonomy" id="1073090"/>
    <lineage>
        <taxon>Eukaryota</taxon>
        <taxon>Fungi</taxon>
        <taxon>Dikarya</taxon>
        <taxon>Ascomycota</taxon>
        <taxon>Pezizomycotina</taxon>
        <taxon>Eurotiomycetes</taxon>
        <taxon>Eurotiomycetidae</taxon>
        <taxon>Eurotiales</taxon>
        <taxon>Aspergillaceae</taxon>
        <taxon>Penicilliopsis</taxon>
    </lineage>
</organism>
<dbReference type="AlphaFoldDB" id="A0A1L9SF03"/>
<name>A0A1L9SF03_9EURO</name>
<feature type="region of interest" description="Disordered" evidence="1">
    <location>
        <begin position="689"/>
        <end position="730"/>
    </location>
</feature>
<feature type="region of interest" description="Disordered" evidence="1">
    <location>
        <begin position="93"/>
        <end position="213"/>
    </location>
</feature>
<feature type="compositionally biased region" description="Low complexity" evidence="1">
    <location>
        <begin position="342"/>
        <end position="357"/>
    </location>
</feature>
<dbReference type="PANTHER" id="PTHR12751">
    <property type="entry name" value="PHOSPHATASE AND ACTIN REGULATOR PHACTR"/>
    <property type="match status" value="1"/>
</dbReference>
<feature type="compositionally biased region" description="Low complexity" evidence="1">
    <location>
        <begin position="365"/>
        <end position="377"/>
    </location>
</feature>
<dbReference type="GO" id="GO:0003779">
    <property type="term" value="F:actin binding"/>
    <property type="evidence" value="ECO:0007669"/>
    <property type="project" value="TreeGrafter"/>
</dbReference>
<feature type="compositionally biased region" description="Low complexity" evidence="1">
    <location>
        <begin position="641"/>
        <end position="667"/>
    </location>
</feature>
<feature type="region of interest" description="Disordered" evidence="1">
    <location>
        <begin position="311"/>
        <end position="432"/>
    </location>
</feature>
<evidence type="ECO:0000256" key="1">
    <source>
        <dbReference type="SAM" id="MobiDB-lite"/>
    </source>
</evidence>
<dbReference type="OrthoDB" id="5563016at2759"/>
<reference evidence="3" key="1">
    <citation type="journal article" date="2017" name="Genome Biol.">
        <title>Comparative genomics reveals high biological diversity and specific adaptations in the industrially and medically important fungal genus Aspergillus.</title>
        <authorList>
            <person name="de Vries R.P."/>
            <person name="Riley R."/>
            <person name="Wiebenga A."/>
            <person name="Aguilar-Osorio G."/>
            <person name="Amillis S."/>
            <person name="Uchima C.A."/>
            <person name="Anderluh G."/>
            <person name="Asadollahi M."/>
            <person name="Askin M."/>
            <person name="Barry K."/>
            <person name="Battaglia E."/>
            <person name="Bayram O."/>
            <person name="Benocci T."/>
            <person name="Braus-Stromeyer S.A."/>
            <person name="Caldana C."/>
            <person name="Canovas D."/>
            <person name="Cerqueira G.C."/>
            <person name="Chen F."/>
            <person name="Chen W."/>
            <person name="Choi C."/>
            <person name="Clum A."/>
            <person name="Dos Santos R.A."/>
            <person name="Damasio A.R."/>
            <person name="Diallinas G."/>
            <person name="Emri T."/>
            <person name="Fekete E."/>
            <person name="Flipphi M."/>
            <person name="Freyberg S."/>
            <person name="Gallo A."/>
            <person name="Gournas C."/>
            <person name="Habgood R."/>
            <person name="Hainaut M."/>
            <person name="Harispe M.L."/>
            <person name="Henrissat B."/>
            <person name="Hilden K.S."/>
            <person name="Hope R."/>
            <person name="Hossain A."/>
            <person name="Karabika E."/>
            <person name="Karaffa L."/>
            <person name="Karanyi Z."/>
            <person name="Krasevec N."/>
            <person name="Kuo A."/>
            <person name="Kusch H."/>
            <person name="LaButti K."/>
            <person name="Lagendijk E.L."/>
            <person name="Lapidus A."/>
            <person name="Levasseur A."/>
            <person name="Lindquist E."/>
            <person name="Lipzen A."/>
            <person name="Logrieco A.F."/>
            <person name="MacCabe A."/>
            <person name="Maekelae M.R."/>
            <person name="Malavazi I."/>
            <person name="Melin P."/>
            <person name="Meyer V."/>
            <person name="Mielnichuk N."/>
            <person name="Miskei M."/>
            <person name="Molnar A.P."/>
            <person name="Mule G."/>
            <person name="Ngan C.Y."/>
            <person name="Orejas M."/>
            <person name="Orosz E."/>
            <person name="Ouedraogo J.P."/>
            <person name="Overkamp K.M."/>
            <person name="Park H.-S."/>
            <person name="Perrone G."/>
            <person name="Piumi F."/>
            <person name="Punt P.J."/>
            <person name="Ram A.F."/>
            <person name="Ramon A."/>
            <person name="Rauscher S."/>
            <person name="Record E."/>
            <person name="Riano-Pachon D.M."/>
            <person name="Robert V."/>
            <person name="Roehrig J."/>
            <person name="Ruller R."/>
            <person name="Salamov A."/>
            <person name="Salih N.S."/>
            <person name="Samson R.A."/>
            <person name="Sandor E."/>
            <person name="Sanguinetti M."/>
            <person name="Schuetze T."/>
            <person name="Sepcic K."/>
            <person name="Shelest E."/>
            <person name="Sherlock G."/>
            <person name="Sophianopoulou V."/>
            <person name="Squina F.M."/>
            <person name="Sun H."/>
            <person name="Susca A."/>
            <person name="Todd R.B."/>
            <person name="Tsang A."/>
            <person name="Unkles S.E."/>
            <person name="van de Wiele N."/>
            <person name="van Rossen-Uffink D."/>
            <person name="Oliveira J.V."/>
            <person name="Vesth T.C."/>
            <person name="Visser J."/>
            <person name="Yu J.-H."/>
            <person name="Zhou M."/>
            <person name="Andersen M.R."/>
            <person name="Archer D.B."/>
            <person name="Baker S.E."/>
            <person name="Benoit I."/>
            <person name="Brakhage A.A."/>
            <person name="Braus G.H."/>
            <person name="Fischer R."/>
            <person name="Frisvad J.C."/>
            <person name="Goldman G.H."/>
            <person name="Houbraken J."/>
            <person name="Oakley B."/>
            <person name="Pocsi I."/>
            <person name="Scazzocchio C."/>
            <person name="Seiboth B."/>
            <person name="vanKuyk P.A."/>
            <person name="Wortman J."/>
            <person name="Dyer P.S."/>
            <person name="Grigoriev I.V."/>
        </authorList>
    </citation>
    <scope>NUCLEOTIDE SEQUENCE [LARGE SCALE GENOMIC DNA]</scope>
    <source>
        <strain evidence="3">CBS 506.65</strain>
    </source>
</reference>
<feature type="compositionally biased region" description="Low complexity" evidence="1">
    <location>
        <begin position="111"/>
        <end position="142"/>
    </location>
</feature>
<feature type="region of interest" description="Disordered" evidence="1">
    <location>
        <begin position="259"/>
        <end position="288"/>
    </location>
</feature>
<feature type="region of interest" description="Disordered" evidence="1">
    <location>
        <begin position="622"/>
        <end position="674"/>
    </location>
</feature>
<sequence length="830" mass="88416">MAALVQTIPQQSGTVPVLQTRPSSSHSQHHTTMSWVGGSANPRANAPVAPYAFNSTPNLHHHHQQQPQHQPYPPHLRPEHRALSAPAAQMPVYHHSQPPRFGNHPAAGSVSSTSTPSASSTTTSTTSTTSSSTNTNTTAASSLRSYMSKDDSVLPSRSPRIDTPLRPLSTVSLPPPAFMSISSPTVGKPSPDRYRRGPRRVESGSSTTAATPGTTAVDDLAMQINNTVITPATPATVTTPTPTETATATTITTAPTVTVIPRVQKGHTRVSSADEAPKSEKSQPELAKRYRRRSWATMDSVNLANAQLQVPGARSPSLGPADFHPVELHQPQRPGSAHSQHDSTGSVHSTHSSSNDSLARDSPDSTTVAATAAAAADKTAKSDTGKRTLGPSPLSQPTSSEPEQQPQPQQTGSATPSSTEKAPSASATATAVAGDSLAAQRLSEISRLESHKGKSRLRRAFSFGSSSELLKSQEQSNQLSRREARAAEKLRREQLKEELGPEQAAIAEQQEASGLGESIYSHHQGFFHGSTDNISISSTASSASIMLRKMGKGVKRSTRSLVGLFRPKSIASASPSEPVSTVAPMAPQLSMVNIEADRKDLATNANPQDLTFSTSVFSKVDLSSSAPDSTHHHPVAGDKVNSNSSNNNNSSSSSNNNNNNNNNGSNSRKSIVGGDRERAEVLAAVRKGILKKTHSDPGATASPRIDHGGDSPHSSAPSTPEDQSRPDQRRRDSIKIAGEDYFLSAEGRFAGAETKSAPITPQPVAGRNIVFSPRIQFHETWPSGEYDRRGEIATCNRLTPLLAQQIKEELNTFKMEMEVHETSKIYTHFL</sequence>
<keyword evidence="3" id="KW-1185">Reference proteome</keyword>
<dbReference type="EMBL" id="KV878344">
    <property type="protein sequence ID" value="OJJ45759.1"/>
    <property type="molecule type" value="Genomic_DNA"/>
</dbReference>
<feature type="compositionally biased region" description="Low complexity" evidence="1">
    <location>
        <begin position="203"/>
        <end position="213"/>
    </location>
</feature>
<proteinExistence type="predicted"/>
<feature type="region of interest" description="Disordered" evidence="1">
    <location>
        <begin position="1"/>
        <end position="78"/>
    </location>
</feature>
<feature type="compositionally biased region" description="Polar residues" evidence="1">
    <location>
        <begin position="712"/>
        <end position="721"/>
    </location>
</feature>
<dbReference type="GeneID" id="34611394"/>
<dbReference type="STRING" id="1073090.A0A1L9SF03"/>
<evidence type="ECO:0000313" key="3">
    <source>
        <dbReference type="Proteomes" id="UP000184188"/>
    </source>
</evidence>
<protein>
    <recommendedName>
        <fullName evidence="4">Protein BNI4</fullName>
    </recommendedName>
</protein>
<dbReference type="VEuPathDB" id="FungiDB:ASPZODRAFT_143644"/>
<dbReference type="GO" id="GO:0030036">
    <property type="term" value="P:actin cytoskeleton organization"/>
    <property type="evidence" value="ECO:0007669"/>
    <property type="project" value="TreeGrafter"/>
</dbReference>
<evidence type="ECO:0008006" key="4">
    <source>
        <dbReference type="Google" id="ProtNLM"/>
    </source>
</evidence>
<feature type="compositionally biased region" description="Basic and acidic residues" evidence="1">
    <location>
        <begin position="275"/>
        <end position="288"/>
    </location>
</feature>
<accession>A0A1L9SF03</accession>
<dbReference type="PANTHER" id="PTHR12751:SF18">
    <property type="entry name" value="PHOSPHATASE AND ACTIN REGULATOR 1"/>
    <property type="match status" value="1"/>
</dbReference>
<evidence type="ECO:0000313" key="2">
    <source>
        <dbReference type="EMBL" id="OJJ45759.1"/>
    </source>
</evidence>
<feature type="compositionally biased region" description="Low complexity" evidence="1">
    <location>
        <begin position="391"/>
        <end position="432"/>
    </location>
</feature>
<dbReference type="RefSeq" id="XP_022580269.1">
    <property type="nucleotide sequence ID" value="XM_022724929.1"/>
</dbReference>
<gene>
    <name evidence="2" type="ORF">ASPZODRAFT_143644</name>
</gene>
<feature type="compositionally biased region" description="Basic and acidic residues" evidence="1">
    <location>
        <begin position="190"/>
        <end position="202"/>
    </location>
</feature>